<dbReference type="SUPFAM" id="SSF47473">
    <property type="entry name" value="EF-hand"/>
    <property type="match status" value="1"/>
</dbReference>
<gene>
    <name evidence="1" type="ORF">C1SCF055_LOCUS15465</name>
</gene>
<sequence>MTSPTIRIGYTEFVDALERAEEECRQCGIAAAMAAGTTLGQSALQAGHGLREAADCAAGAALRAAAEFGMVPADAAALGGRAASKLASEQSLDRVQVADAAAEAAGIHAMRAAVEADLTLEQVADEAAIAASAAAEEAGSTAQHVAEVSARAAGVAAGELAAEAGNTAMKSAEIAAKAATKSAAASGLPPYQAVEPTATAAARSATRAALNGGHPYLIVAEITRQLNSQLVENLKEVHQNQPDRVAVGELKDLFSQANIDIHEDTLRQVFEEMGVDPKEQVSFNSFFQAVEKSHGIFIEAHGWATGIRWSHRLYESIFKHMSQQLPGTEMEAPSLMLVPADYSEVSLGCKNLKMCHLQFSSILRAIFKFDTAIMQAVCPFLPARELRALSVLMRSFRSASTLAWSEDILENERVLLAIAQKDQPQFLAKAIADSGICKASLGRLLLRATTGGRENRSHRCCKLLGELGAVIRLEDAFMVTGGEPGYHDGVYVRAECEEQESARYIGDDCCVERVPASFLDNFQEELRISGLQSGPHANWKEPLWIFVHDGGFIVAYLAFSASTAGKAAASIAGRVMGQNAAVAGDDPEQAGEVAASAAQSAARSSGLSDEQTAEVAVTAAGHAAGSAAIAAGGAPEYVAYVAGQAAINAATTAGLNTQLLPQVIIPVFARAAGRAAAQRSANGRDSTKALEVAAKAASEAGEKLAFMTPEHLAEAAEAASNEASRVLASGRGHPTGEGRLGLDLVQLLDFFGDKDKGQNGKNMKEH</sequence>
<dbReference type="OrthoDB" id="10654685at2759"/>
<keyword evidence="3" id="KW-1185">Reference proteome</keyword>
<evidence type="ECO:0000313" key="3">
    <source>
        <dbReference type="Proteomes" id="UP001152797"/>
    </source>
</evidence>
<evidence type="ECO:0000313" key="1">
    <source>
        <dbReference type="EMBL" id="CAI3988266.1"/>
    </source>
</evidence>
<reference evidence="1" key="1">
    <citation type="submission" date="2022-10" db="EMBL/GenBank/DDBJ databases">
        <authorList>
            <person name="Chen Y."/>
            <person name="Dougan E. K."/>
            <person name="Chan C."/>
            <person name="Rhodes N."/>
            <person name="Thang M."/>
        </authorList>
    </citation>
    <scope>NUCLEOTIDE SEQUENCE</scope>
</reference>
<proteinExistence type="predicted"/>
<reference evidence="2 3" key="2">
    <citation type="submission" date="2024-05" db="EMBL/GenBank/DDBJ databases">
        <authorList>
            <person name="Chen Y."/>
            <person name="Shah S."/>
            <person name="Dougan E. K."/>
            <person name="Thang M."/>
            <person name="Chan C."/>
        </authorList>
    </citation>
    <scope>NUCLEOTIDE SEQUENCE [LARGE SCALE GENOMIC DNA]</scope>
</reference>
<evidence type="ECO:0000313" key="2">
    <source>
        <dbReference type="EMBL" id="CAL4775578.1"/>
    </source>
</evidence>
<dbReference type="InterPro" id="IPR011992">
    <property type="entry name" value="EF-hand-dom_pair"/>
</dbReference>
<comment type="caution">
    <text evidence="1">The sequence shown here is derived from an EMBL/GenBank/DDBJ whole genome shotgun (WGS) entry which is preliminary data.</text>
</comment>
<protein>
    <submittedName>
        <fullName evidence="2">F-box domain-containing protein</fullName>
    </submittedName>
</protein>
<dbReference type="EMBL" id="CAMXCT030001247">
    <property type="protein sequence ID" value="CAL4775578.1"/>
    <property type="molecule type" value="Genomic_DNA"/>
</dbReference>
<dbReference type="EMBL" id="CAMXCT020001247">
    <property type="protein sequence ID" value="CAL1141641.1"/>
    <property type="molecule type" value="Genomic_DNA"/>
</dbReference>
<name>A0A9P1FU60_9DINO</name>
<organism evidence="1">
    <name type="scientific">Cladocopium goreaui</name>
    <dbReference type="NCBI Taxonomy" id="2562237"/>
    <lineage>
        <taxon>Eukaryota</taxon>
        <taxon>Sar</taxon>
        <taxon>Alveolata</taxon>
        <taxon>Dinophyceae</taxon>
        <taxon>Suessiales</taxon>
        <taxon>Symbiodiniaceae</taxon>
        <taxon>Cladocopium</taxon>
    </lineage>
</organism>
<accession>A0A9P1FU60</accession>
<dbReference type="AlphaFoldDB" id="A0A9P1FU60"/>
<dbReference type="EMBL" id="CAMXCT010001247">
    <property type="protein sequence ID" value="CAI3988266.1"/>
    <property type="molecule type" value="Genomic_DNA"/>
</dbReference>
<dbReference type="Proteomes" id="UP001152797">
    <property type="component" value="Unassembled WGS sequence"/>
</dbReference>